<accession>A0AAI8X5E4</accession>
<evidence type="ECO:0000313" key="1">
    <source>
        <dbReference type="EMBL" id="BBN50881.1"/>
    </source>
</evidence>
<evidence type="ECO:0000313" key="2">
    <source>
        <dbReference type="Proteomes" id="UP000327362"/>
    </source>
</evidence>
<dbReference type="Proteomes" id="UP000327362">
    <property type="component" value="Plasmid p1-JPH1"/>
</dbReference>
<geneLocation type="plasmid" evidence="1 2">
    <name>p1-JPH1</name>
</geneLocation>
<dbReference type="EMBL" id="AP020327">
    <property type="protein sequence ID" value="BBN50881.1"/>
    <property type="molecule type" value="Genomic_DNA"/>
</dbReference>
<dbReference type="AlphaFoldDB" id="A0AAI8X5E4"/>
<gene>
    <name evidence="1" type="ORF">JPH1_53560</name>
</gene>
<dbReference type="RefSeq" id="WP_172975576.1">
    <property type="nucleotide sequence ID" value="NZ_AP020327.1"/>
</dbReference>
<protein>
    <submittedName>
        <fullName evidence="1">Uncharacterized protein</fullName>
    </submittedName>
</protein>
<keyword evidence="1" id="KW-0614">Plasmid</keyword>
<proteinExistence type="predicted"/>
<sequence length="50" mass="6058">MSRFKIDERSANSWPWAIIDCRAETIVAWFLNYEDAEQYVNWRDSQEQTS</sequence>
<organism evidence="1 2">
    <name type="scientific">Mycobacterium avium subsp. hominissuis</name>
    <dbReference type="NCBI Taxonomy" id="439334"/>
    <lineage>
        <taxon>Bacteria</taxon>
        <taxon>Bacillati</taxon>
        <taxon>Actinomycetota</taxon>
        <taxon>Actinomycetes</taxon>
        <taxon>Mycobacteriales</taxon>
        <taxon>Mycobacteriaceae</taxon>
        <taxon>Mycobacterium</taxon>
        <taxon>Mycobacterium avium complex (MAC)</taxon>
    </lineage>
</organism>
<name>A0AAI8X5E4_MYCAV</name>
<reference evidence="1 2" key="1">
    <citation type="submission" date="2019-09" db="EMBL/GenBank/DDBJ databases">
        <title>Complete genome sequence of Mycobacterium avium subsp. hominissuis strain JP-H-1.</title>
        <authorList>
            <person name="Kinoshita Y."/>
            <person name="Niwa H."/>
            <person name="Uchida-Fujii E."/>
            <person name="Nukada T."/>
        </authorList>
    </citation>
    <scope>NUCLEOTIDE SEQUENCE [LARGE SCALE GENOMIC DNA]</scope>
    <source>
        <strain evidence="1 2">JP-H-1</strain>
        <plasmid evidence="1 2">p1-JPH1</plasmid>
    </source>
</reference>